<keyword evidence="1" id="KW-1133">Transmembrane helix</keyword>
<comment type="caution">
    <text evidence="2">The sequence shown here is derived from an EMBL/GenBank/DDBJ whole genome shotgun (WGS) entry which is preliminary data.</text>
</comment>
<feature type="transmembrane region" description="Helical" evidence="1">
    <location>
        <begin position="85"/>
        <end position="113"/>
    </location>
</feature>
<keyword evidence="3" id="KW-1185">Reference proteome</keyword>
<dbReference type="AlphaFoldDB" id="A0A2R6NYS9"/>
<proteinExistence type="predicted"/>
<protein>
    <submittedName>
        <fullName evidence="2">Uncharacterized protein</fullName>
    </submittedName>
</protein>
<evidence type="ECO:0000313" key="3">
    <source>
        <dbReference type="Proteomes" id="UP000186601"/>
    </source>
</evidence>
<accession>A0A2R6NYS9</accession>
<sequence length="131" mass="13684">MARMWDPLHPIAVECEGMPLVNDFSSLSASSFTATKDGVLEAILLFSVAFVLSGEFDLFTNGTLGGSGVILDDGAARVVRVVGGWVVAFALVDVLLAVLCFVAIVCAASVVVVESWSSNQSPLAPRVPGRD</sequence>
<name>A0A2R6NYS9_9APHY</name>
<organism evidence="2 3">
    <name type="scientific">Hermanssonia centrifuga</name>
    <dbReference type="NCBI Taxonomy" id="98765"/>
    <lineage>
        <taxon>Eukaryota</taxon>
        <taxon>Fungi</taxon>
        <taxon>Dikarya</taxon>
        <taxon>Basidiomycota</taxon>
        <taxon>Agaricomycotina</taxon>
        <taxon>Agaricomycetes</taxon>
        <taxon>Polyporales</taxon>
        <taxon>Meruliaceae</taxon>
        <taxon>Hermanssonia</taxon>
    </lineage>
</organism>
<evidence type="ECO:0000256" key="1">
    <source>
        <dbReference type="SAM" id="Phobius"/>
    </source>
</evidence>
<keyword evidence="1" id="KW-0472">Membrane</keyword>
<dbReference type="EMBL" id="MLYV02000643">
    <property type="protein sequence ID" value="PSR80700.1"/>
    <property type="molecule type" value="Genomic_DNA"/>
</dbReference>
<reference evidence="2 3" key="1">
    <citation type="submission" date="2018-02" db="EMBL/GenBank/DDBJ databases">
        <title>Genome sequence of the basidiomycete white-rot fungus Phlebia centrifuga.</title>
        <authorList>
            <person name="Granchi Z."/>
            <person name="Peng M."/>
            <person name="de Vries R.P."/>
            <person name="Hilden K."/>
            <person name="Makela M.R."/>
            <person name="Grigoriev I."/>
            <person name="Riley R."/>
        </authorList>
    </citation>
    <scope>NUCLEOTIDE SEQUENCE [LARGE SCALE GENOMIC DNA]</scope>
    <source>
        <strain evidence="2 3">FBCC195</strain>
    </source>
</reference>
<dbReference type="Proteomes" id="UP000186601">
    <property type="component" value="Unassembled WGS sequence"/>
</dbReference>
<gene>
    <name evidence="2" type="ORF">PHLCEN_2v6616</name>
</gene>
<keyword evidence="1" id="KW-0812">Transmembrane</keyword>
<evidence type="ECO:0000313" key="2">
    <source>
        <dbReference type="EMBL" id="PSR80700.1"/>
    </source>
</evidence>